<comment type="caution">
    <text evidence="2">The sequence shown here is derived from an EMBL/GenBank/DDBJ whole genome shotgun (WGS) entry which is preliminary data.</text>
</comment>
<dbReference type="Pfam" id="PF07714">
    <property type="entry name" value="PK_Tyr_Ser-Thr"/>
    <property type="match status" value="1"/>
</dbReference>
<dbReference type="EMBL" id="MRZV01002021">
    <property type="protein sequence ID" value="PIK34984.1"/>
    <property type="molecule type" value="Genomic_DNA"/>
</dbReference>
<evidence type="ECO:0000313" key="2">
    <source>
        <dbReference type="EMBL" id="PIK34984.1"/>
    </source>
</evidence>
<dbReference type="OrthoDB" id="4062651at2759"/>
<dbReference type="PANTHER" id="PTHR24416">
    <property type="entry name" value="TYROSINE-PROTEIN KINASE RECEPTOR"/>
    <property type="match status" value="1"/>
</dbReference>
<feature type="domain" description="Protein kinase" evidence="1">
    <location>
        <begin position="1"/>
        <end position="144"/>
    </location>
</feature>
<dbReference type="PRINTS" id="PR00109">
    <property type="entry name" value="TYRKINASE"/>
</dbReference>
<organism evidence="2 3">
    <name type="scientific">Stichopus japonicus</name>
    <name type="common">Sea cucumber</name>
    <dbReference type="NCBI Taxonomy" id="307972"/>
    <lineage>
        <taxon>Eukaryota</taxon>
        <taxon>Metazoa</taxon>
        <taxon>Echinodermata</taxon>
        <taxon>Eleutherozoa</taxon>
        <taxon>Echinozoa</taxon>
        <taxon>Holothuroidea</taxon>
        <taxon>Aspidochirotacea</taxon>
        <taxon>Aspidochirotida</taxon>
        <taxon>Stichopodidae</taxon>
        <taxon>Apostichopus</taxon>
    </lineage>
</organism>
<dbReference type="GO" id="GO:0004714">
    <property type="term" value="F:transmembrane receptor protein tyrosine kinase activity"/>
    <property type="evidence" value="ECO:0007669"/>
    <property type="project" value="TreeGrafter"/>
</dbReference>
<dbReference type="InterPro" id="IPR020635">
    <property type="entry name" value="Tyr_kinase_cat_dom"/>
</dbReference>
<dbReference type="SMART" id="SM00219">
    <property type="entry name" value="TyrKc"/>
    <property type="match status" value="1"/>
</dbReference>
<dbReference type="GO" id="GO:0007169">
    <property type="term" value="P:cell surface receptor protein tyrosine kinase signaling pathway"/>
    <property type="evidence" value="ECO:0007669"/>
    <property type="project" value="TreeGrafter"/>
</dbReference>
<protein>
    <recommendedName>
        <fullName evidence="1">Protein kinase domain-containing protein</fullName>
    </recommendedName>
</protein>
<dbReference type="GO" id="GO:0043235">
    <property type="term" value="C:receptor complex"/>
    <property type="evidence" value="ECO:0007669"/>
    <property type="project" value="TreeGrafter"/>
</dbReference>
<dbReference type="SUPFAM" id="SSF56112">
    <property type="entry name" value="Protein kinase-like (PK-like)"/>
    <property type="match status" value="1"/>
</dbReference>
<dbReference type="PROSITE" id="PS50011">
    <property type="entry name" value="PROTEIN_KINASE_DOM"/>
    <property type="match status" value="1"/>
</dbReference>
<feature type="non-terminal residue" evidence="2">
    <location>
        <position position="1"/>
    </location>
</feature>
<proteinExistence type="predicted"/>
<dbReference type="InterPro" id="IPR011009">
    <property type="entry name" value="Kinase-like_dom_sf"/>
</dbReference>
<dbReference type="GO" id="GO:0005886">
    <property type="term" value="C:plasma membrane"/>
    <property type="evidence" value="ECO:0007669"/>
    <property type="project" value="TreeGrafter"/>
</dbReference>
<dbReference type="Proteomes" id="UP000230750">
    <property type="component" value="Unassembled WGS sequence"/>
</dbReference>
<dbReference type="InterPro" id="IPR000719">
    <property type="entry name" value="Prot_kinase_dom"/>
</dbReference>
<dbReference type="GO" id="GO:0005524">
    <property type="term" value="F:ATP binding"/>
    <property type="evidence" value="ECO:0007669"/>
    <property type="project" value="InterPro"/>
</dbReference>
<dbReference type="InterPro" id="IPR050122">
    <property type="entry name" value="RTK"/>
</dbReference>
<dbReference type="Gene3D" id="1.10.510.10">
    <property type="entry name" value="Transferase(Phosphotransferase) domain 1"/>
    <property type="match status" value="1"/>
</dbReference>
<gene>
    <name evidence="2" type="ORF">BSL78_28192</name>
</gene>
<keyword evidence="3" id="KW-1185">Reference proteome</keyword>
<dbReference type="PANTHER" id="PTHR24416:SF611">
    <property type="entry name" value="TYROSINE-PROTEIN KINASE TRANSMEMBRANE RECEPTOR ROR"/>
    <property type="match status" value="1"/>
</dbReference>
<dbReference type="AlphaFoldDB" id="A0A2G8JGT4"/>
<sequence length="176" mass="20160">YRHPELTTGKILLTETGNCKVYDFWPEKLTKKRIDHLLEKPNPPVAWLAPETIFCRQYSAQSDVWNLAVVLWEIFSFGDIPNAGSTCDEIEEKIRSGVFLDKPFACPGGIFCKMLQSWDASEANRPSVHEICRILTRSSFHEIRQDTEDDYDLVEADEVQYFTLDVECGANDYSGD</sequence>
<dbReference type="InterPro" id="IPR001245">
    <property type="entry name" value="Ser-Thr/Tyr_kinase_cat_dom"/>
</dbReference>
<evidence type="ECO:0000259" key="1">
    <source>
        <dbReference type="PROSITE" id="PS50011"/>
    </source>
</evidence>
<reference evidence="2 3" key="1">
    <citation type="journal article" date="2017" name="PLoS Biol.">
        <title>The sea cucumber genome provides insights into morphological evolution and visceral regeneration.</title>
        <authorList>
            <person name="Zhang X."/>
            <person name="Sun L."/>
            <person name="Yuan J."/>
            <person name="Sun Y."/>
            <person name="Gao Y."/>
            <person name="Zhang L."/>
            <person name="Li S."/>
            <person name="Dai H."/>
            <person name="Hamel J.F."/>
            <person name="Liu C."/>
            <person name="Yu Y."/>
            <person name="Liu S."/>
            <person name="Lin W."/>
            <person name="Guo K."/>
            <person name="Jin S."/>
            <person name="Xu P."/>
            <person name="Storey K.B."/>
            <person name="Huan P."/>
            <person name="Zhang T."/>
            <person name="Zhou Y."/>
            <person name="Zhang J."/>
            <person name="Lin C."/>
            <person name="Li X."/>
            <person name="Xing L."/>
            <person name="Huo D."/>
            <person name="Sun M."/>
            <person name="Wang L."/>
            <person name="Mercier A."/>
            <person name="Li F."/>
            <person name="Yang H."/>
            <person name="Xiang J."/>
        </authorList>
    </citation>
    <scope>NUCLEOTIDE SEQUENCE [LARGE SCALE GENOMIC DNA]</scope>
    <source>
        <strain evidence="2">Shaxun</strain>
        <tissue evidence="2">Muscle</tissue>
    </source>
</reference>
<evidence type="ECO:0000313" key="3">
    <source>
        <dbReference type="Proteomes" id="UP000230750"/>
    </source>
</evidence>
<accession>A0A2G8JGT4</accession>
<dbReference type="STRING" id="307972.A0A2G8JGT4"/>
<name>A0A2G8JGT4_STIJA</name>